<evidence type="ECO:0000256" key="7">
    <source>
        <dbReference type="ARBA" id="ARBA00022692"/>
    </source>
</evidence>
<keyword evidence="5" id="KW-0762">Sugar transport</keyword>
<keyword evidence="8 14" id="KW-1133">Transmembrane helix</keyword>
<evidence type="ECO:0000256" key="4">
    <source>
        <dbReference type="ARBA" id="ARBA00022475"/>
    </source>
</evidence>
<keyword evidence="9 14" id="KW-0472">Membrane</keyword>
<comment type="function">
    <text evidence="10">The phosphoenolpyruvate-dependent sugar phosphotransferase system (sugar PTS), a major carbohydrate active transport system, catalyzes the phosphorylation of incoming sugar substrates concomitantly with their translocation across the cell membrane. The enzyme II UlaABC PTS system is involved in ascorbate transport.</text>
</comment>
<feature type="transmembrane region" description="Helical" evidence="14">
    <location>
        <begin position="256"/>
        <end position="275"/>
    </location>
</feature>
<feature type="transmembrane region" description="Helical" evidence="14">
    <location>
        <begin position="117"/>
        <end position="136"/>
    </location>
</feature>
<evidence type="ECO:0000256" key="10">
    <source>
        <dbReference type="ARBA" id="ARBA00037387"/>
    </source>
</evidence>
<accession>A0A6N3HGU6</accession>
<keyword evidence="6" id="KW-0598">Phosphotransferase system</keyword>
<dbReference type="InterPro" id="IPR051562">
    <property type="entry name" value="Ascorbate-PTS_EIIC"/>
</dbReference>
<dbReference type="InterPro" id="IPR004703">
    <property type="entry name" value="PTS_sugar-sp_permease"/>
</dbReference>
<feature type="transmembrane region" description="Helical" evidence="14">
    <location>
        <begin position="345"/>
        <end position="364"/>
    </location>
</feature>
<organism evidence="15">
    <name type="scientific">Eubacterium limosum</name>
    <dbReference type="NCBI Taxonomy" id="1736"/>
    <lineage>
        <taxon>Bacteria</taxon>
        <taxon>Bacillati</taxon>
        <taxon>Bacillota</taxon>
        <taxon>Clostridia</taxon>
        <taxon>Eubacteriales</taxon>
        <taxon>Eubacteriaceae</taxon>
        <taxon>Eubacterium</taxon>
    </lineage>
</organism>
<sequence length="429" mass="45951">MQVLNIIVGLFRNSAMFISLIALLGLVLQRKSASDVIKGTFKTFIGMVILTQGVNIISTAIQPLSTAFVELFSIQGTADIGDFSAFLEIHGTEVGIIMLIGFVLNILIARFTKFKTIFLTANILYWYPMLFLAVGIENELTRWATYILAGIFYILVIIIFPHLLRPHVKNLTGSDNFTIGHTTSIYCLLGVGVGKLFAKKEKNKEQNLEHLKLPASLDFLKDTTLVAGILITLVYLVVLLCVGADLRTEILAGSDVVSFSLINGMTFAAGMLIMLQGVRMMLAEIVPAFKGIASKLAPGSVPAMDIPLIFPYGANSLLIGFIIAIAINVLSIGVLGVSGILTVPIIPLVIACYFDVAPGAIFANKIGGAKAAVVTALLGGIIMTLLVAFTIPMVSHTVGVFLQTYGGNDYSLWTALATGVAKLFSIFGL</sequence>
<feature type="transmembrane region" description="Helical" evidence="14">
    <location>
        <begin position="143"/>
        <end position="164"/>
    </location>
</feature>
<dbReference type="PANTHER" id="PTHR33843">
    <property type="entry name" value="ASCORBATE-SPECIFIC PTS SYSTEM EIIC COMPONENT"/>
    <property type="match status" value="1"/>
</dbReference>
<evidence type="ECO:0000256" key="1">
    <source>
        <dbReference type="ARBA" id="ARBA00004651"/>
    </source>
</evidence>
<evidence type="ECO:0000256" key="12">
    <source>
        <dbReference type="ARBA" id="ARBA00039702"/>
    </source>
</evidence>
<dbReference type="EMBL" id="CACRTR010000023">
    <property type="protein sequence ID" value="VYU75069.1"/>
    <property type="molecule type" value="Genomic_DNA"/>
</dbReference>
<comment type="subunit">
    <text evidence="2">Homodimer.</text>
</comment>
<gene>
    <name evidence="15" type="primary">ulaA</name>
    <name evidence="15" type="ORF">ELLFYP34_01192</name>
</gene>
<comment type="subcellular location">
    <subcellularLocation>
        <location evidence="1">Cell membrane</location>
        <topology evidence="1">Multi-pass membrane protein</topology>
    </subcellularLocation>
</comment>
<evidence type="ECO:0000256" key="3">
    <source>
        <dbReference type="ARBA" id="ARBA00022448"/>
    </source>
</evidence>
<feature type="transmembrane region" description="Helical" evidence="14">
    <location>
        <begin position="94"/>
        <end position="111"/>
    </location>
</feature>
<feature type="transmembrane region" description="Helical" evidence="14">
    <location>
        <begin position="176"/>
        <end position="198"/>
    </location>
</feature>
<feature type="transmembrane region" description="Helical" evidence="14">
    <location>
        <begin position="317"/>
        <end position="339"/>
    </location>
</feature>
<feature type="transmembrane region" description="Helical" evidence="14">
    <location>
        <begin position="371"/>
        <end position="390"/>
    </location>
</feature>
<evidence type="ECO:0000256" key="8">
    <source>
        <dbReference type="ARBA" id="ARBA00022989"/>
    </source>
</evidence>
<protein>
    <recommendedName>
        <fullName evidence="12">Ascorbate-specific PTS system EIIC component</fullName>
    </recommendedName>
    <alternativeName>
        <fullName evidence="13">Ascorbate-specific permease IIC component UlaA</fullName>
    </alternativeName>
</protein>
<evidence type="ECO:0000256" key="14">
    <source>
        <dbReference type="SAM" id="Phobius"/>
    </source>
</evidence>
<reference evidence="15" key="1">
    <citation type="submission" date="2019-11" db="EMBL/GenBank/DDBJ databases">
        <authorList>
            <person name="Feng L."/>
        </authorList>
    </citation>
    <scope>NUCLEOTIDE SEQUENCE</scope>
    <source>
        <strain evidence="15">ElimosumLFYP34</strain>
    </source>
</reference>
<dbReference type="GO" id="GO:0009401">
    <property type="term" value="P:phosphoenolpyruvate-dependent sugar phosphotransferase system"/>
    <property type="evidence" value="ECO:0007669"/>
    <property type="project" value="UniProtKB-KW"/>
</dbReference>
<evidence type="ECO:0000256" key="11">
    <source>
        <dbReference type="ARBA" id="ARBA00038218"/>
    </source>
</evidence>
<dbReference type="GO" id="GO:0005886">
    <property type="term" value="C:plasma membrane"/>
    <property type="evidence" value="ECO:0007669"/>
    <property type="project" value="UniProtKB-SubCell"/>
</dbReference>
<evidence type="ECO:0000256" key="13">
    <source>
        <dbReference type="ARBA" id="ARBA00042859"/>
    </source>
</evidence>
<dbReference type="AlphaFoldDB" id="A0A6N3HGU6"/>
<feature type="transmembrane region" description="Helical" evidence="14">
    <location>
        <begin position="219"/>
        <end position="244"/>
    </location>
</feature>
<dbReference type="Pfam" id="PF03611">
    <property type="entry name" value="EIIC-GAT"/>
    <property type="match status" value="1"/>
</dbReference>
<evidence type="ECO:0000256" key="9">
    <source>
        <dbReference type="ARBA" id="ARBA00023136"/>
    </source>
</evidence>
<feature type="transmembrane region" description="Helical" evidence="14">
    <location>
        <begin position="6"/>
        <end position="28"/>
    </location>
</feature>
<comment type="similarity">
    <text evidence="11">Belongs to the UlaA family.</text>
</comment>
<evidence type="ECO:0000256" key="5">
    <source>
        <dbReference type="ARBA" id="ARBA00022597"/>
    </source>
</evidence>
<keyword evidence="3" id="KW-0813">Transport</keyword>
<dbReference type="PANTHER" id="PTHR33843:SF4">
    <property type="entry name" value="ASCORBATE-SPECIFIC PTS SYSTEM EIIC COMPONENT"/>
    <property type="match status" value="1"/>
</dbReference>
<evidence type="ECO:0000256" key="6">
    <source>
        <dbReference type="ARBA" id="ARBA00022683"/>
    </source>
</evidence>
<evidence type="ECO:0000256" key="2">
    <source>
        <dbReference type="ARBA" id="ARBA00011738"/>
    </source>
</evidence>
<keyword evidence="7 14" id="KW-0812">Transmembrane</keyword>
<evidence type="ECO:0000313" key="15">
    <source>
        <dbReference type="EMBL" id="VYU75069.1"/>
    </source>
</evidence>
<proteinExistence type="inferred from homology"/>
<keyword evidence="4" id="KW-1003">Cell membrane</keyword>
<name>A0A6N3HGU6_EUBLI</name>